<dbReference type="CDD" id="cd02042">
    <property type="entry name" value="ParAB_family"/>
    <property type="match status" value="1"/>
</dbReference>
<comment type="similarity">
    <text evidence="1">To B.subtilis soj.</text>
</comment>
<accession>A0A4S3KVS1</accession>
<dbReference type="OrthoDB" id="9815116at2"/>
<dbReference type="InterPro" id="IPR025669">
    <property type="entry name" value="AAA_dom"/>
</dbReference>
<dbReference type="InterPro" id="IPR027417">
    <property type="entry name" value="P-loop_NTPase"/>
</dbReference>
<name>A0A4S3KVS1_9GAMM</name>
<evidence type="ECO:0000256" key="1">
    <source>
        <dbReference type="ARBA" id="ARBA00060876"/>
    </source>
</evidence>
<evidence type="ECO:0000259" key="2">
    <source>
        <dbReference type="Pfam" id="PF13614"/>
    </source>
</evidence>
<dbReference type="Gene3D" id="3.40.50.300">
    <property type="entry name" value="P-loop containing nucleotide triphosphate hydrolases"/>
    <property type="match status" value="1"/>
</dbReference>
<dbReference type="PANTHER" id="PTHR13696:SF52">
    <property type="entry name" value="PARA FAMILY PROTEIN CT_582"/>
    <property type="match status" value="1"/>
</dbReference>
<dbReference type="Proteomes" id="UP000294599">
    <property type="component" value="Unassembled WGS sequence"/>
</dbReference>
<reference evidence="3 4" key="1">
    <citation type="submission" date="2019-03" db="EMBL/GenBank/DDBJ databases">
        <title>Genomic Encyclopedia of Type Strains, Phase IV (KMG-IV): sequencing the most valuable type-strain genomes for metagenomic binning, comparative biology and taxonomic classification.</title>
        <authorList>
            <person name="Goeker M."/>
        </authorList>
    </citation>
    <scope>NUCLEOTIDE SEQUENCE [LARGE SCALE GENOMIC DNA]</scope>
    <source>
        <strain evidence="3 4">DSM 21944</strain>
    </source>
</reference>
<dbReference type="AlphaFoldDB" id="A0A4S3KVS1"/>
<organism evidence="3 4">
    <name type="scientific">Pseudofulvimonas gallinarii</name>
    <dbReference type="NCBI Taxonomy" id="634155"/>
    <lineage>
        <taxon>Bacteria</taxon>
        <taxon>Pseudomonadati</taxon>
        <taxon>Pseudomonadota</taxon>
        <taxon>Gammaproteobacteria</taxon>
        <taxon>Lysobacterales</taxon>
        <taxon>Rhodanobacteraceae</taxon>
        <taxon>Pseudofulvimonas</taxon>
    </lineage>
</organism>
<protein>
    <submittedName>
        <fullName evidence="3">Chromosome segregation ATPase</fullName>
    </submittedName>
</protein>
<dbReference type="InterPro" id="IPR050678">
    <property type="entry name" value="DNA_Partitioning_ATPase"/>
</dbReference>
<feature type="domain" description="AAA" evidence="2">
    <location>
        <begin position="3"/>
        <end position="177"/>
    </location>
</feature>
<evidence type="ECO:0000313" key="3">
    <source>
        <dbReference type="EMBL" id="TCS93759.1"/>
    </source>
</evidence>
<keyword evidence="4" id="KW-1185">Reference proteome</keyword>
<proteinExistence type="predicted"/>
<evidence type="ECO:0000313" key="4">
    <source>
        <dbReference type="Proteomes" id="UP000294599"/>
    </source>
</evidence>
<sequence>MSRIIAIANQKGGVAKTTTCVNLGAALAEMNRRVLVVDMDPQGHATMAAGIDKDADAPNGCAVLLEESPIQDAIVRTETGLDVLPGNSDLTAAEIKLMDGLAREHRLGNALKSVQDRYDYILIDCPPSLSLLTINALTAADSVLIPMQCEFFALDGLTKLMKTIEAIKAHTNPRLEIEGLLRTMYDGRNNLGQDVSAQLAAHFGDKVYHTIIPRNVRLAEAPSHGLPITAYDRDSRGAIAYLGLAGEVLKRERDSHAEAAPAAAAHG</sequence>
<dbReference type="RefSeq" id="WP_132577572.1">
    <property type="nucleotide sequence ID" value="NZ_JBHLWF010000080.1"/>
</dbReference>
<comment type="caution">
    <text evidence="3">The sequence shown here is derived from an EMBL/GenBank/DDBJ whole genome shotgun (WGS) entry which is preliminary data.</text>
</comment>
<gene>
    <name evidence="3" type="ORF">EDC25_12514</name>
</gene>
<dbReference type="SUPFAM" id="SSF52540">
    <property type="entry name" value="P-loop containing nucleoside triphosphate hydrolases"/>
    <property type="match status" value="1"/>
</dbReference>
<dbReference type="PANTHER" id="PTHR13696">
    <property type="entry name" value="P-LOOP CONTAINING NUCLEOSIDE TRIPHOSPHATE HYDROLASE"/>
    <property type="match status" value="1"/>
</dbReference>
<dbReference type="EMBL" id="SMAF01000025">
    <property type="protein sequence ID" value="TCS93759.1"/>
    <property type="molecule type" value="Genomic_DNA"/>
</dbReference>
<dbReference type="FunFam" id="3.40.50.300:FF:000285">
    <property type="entry name" value="Sporulation initiation inhibitor Soj"/>
    <property type="match status" value="1"/>
</dbReference>
<dbReference type="Pfam" id="PF13614">
    <property type="entry name" value="AAA_31"/>
    <property type="match status" value="1"/>
</dbReference>